<dbReference type="eggNOG" id="KOG1187">
    <property type="taxonomic scope" value="Eukaryota"/>
</dbReference>
<dbReference type="FunFam" id="1.10.510.10:FF:000051">
    <property type="entry name" value="Receptor-like serine/threonine-protein kinase ALE2"/>
    <property type="match status" value="1"/>
</dbReference>
<keyword evidence="5" id="KW-0732">Signal</keyword>
<feature type="binding site" evidence="12">
    <location>
        <position position="427"/>
    </location>
    <ligand>
        <name>ATP</name>
        <dbReference type="ChEBI" id="CHEBI:30616"/>
    </ligand>
</feature>
<dbReference type="FunFam" id="3.30.200.20:FF:000039">
    <property type="entry name" value="receptor-like protein kinase FERONIA"/>
    <property type="match status" value="1"/>
</dbReference>
<feature type="transmembrane region" description="Helical" evidence="14">
    <location>
        <begin position="322"/>
        <end position="347"/>
    </location>
</feature>
<dbReference type="InterPro" id="IPR000719">
    <property type="entry name" value="Prot_kinase_dom"/>
</dbReference>
<evidence type="ECO:0000256" key="14">
    <source>
        <dbReference type="SAM" id="Phobius"/>
    </source>
</evidence>
<protein>
    <recommendedName>
        <fullName evidence="15">Protein kinase domain-containing protein</fullName>
    </recommendedName>
</protein>
<dbReference type="FunFam" id="2.60.120.430:FF:000003">
    <property type="entry name" value="FERONIA receptor-like kinase"/>
    <property type="match status" value="1"/>
</dbReference>
<evidence type="ECO:0000256" key="10">
    <source>
        <dbReference type="ARBA" id="ARBA00023136"/>
    </source>
</evidence>
<dbReference type="InterPro" id="IPR001245">
    <property type="entry name" value="Ser-Thr/Tyr_kinase_cat_dom"/>
</dbReference>
<feature type="compositionally biased region" description="Polar residues" evidence="13">
    <location>
        <begin position="694"/>
        <end position="706"/>
    </location>
</feature>
<dbReference type="FunFam" id="3.30.200.20:FF:000299">
    <property type="entry name" value="Receptor-like serine/threonine-protein kinase ALE2"/>
    <property type="match status" value="1"/>
</dbReference>
<keyword evidence="8 12" id="KW-0067">ATP-binding</keyword>
<evidence type="ECO:0000313" key="16">
    <source>
        <dbReference type="EnsemblPlants" id="ORUFI01G10470.2"/>
    </source>
</evidence>
<dbReference type="PROSITE" id="PS50011">
    <property type="entry name" value="PROTEIN_KINASE_DOM"/>
    <property type="match status" value="2"/>
</dbReference>
<accession>A0A0E0MU16</accession>
<dbReference type="Gene3D" id="2.60.120.430">
    <property type="entry name" value="Galactose-binding lectin"/>
    <property type="match status" value="2"/>
</dbReference>
<evidence type="ECO:0000256" key="3">
    <source>
        <dbReference type="ARBA" id="ARBA00022679"/>
    </source>
</evidence>
<sequence>MARIRRASSGRGLLEDARRKTFLNFLAVVFTLELITRINLIAQTSALNVVAPAISPSQSWRPVRSMLSKAKVDISISVSEQRRKKLYSSPATLSVHPPMSAPSYSSISGDSDLSFYSSDMSDNLVQHNRRSEAEISTHVDAAPPDAASNTSAAPSGLVQPPVSPHNACCSHNMVQKRGSQDCHCVYPVRVELFLRNVSLTSNWSDEFLGELASQLSLRVTQFEIVNFYVVGASGLNITMYIAPHTGISFSADQVTAMNYSLSQHTVQINPVLVGDYNLLNLTWFRPLVLAPAPTFTISPKPSPSQASTVPRHSADTSNEKHMSLITIICIFIGALIAVLVIAMFICFCKLRKGKRKVPPVETPKQRTPDAVSAVDSLPRPTSTRFLAYDELKEATNNFDPSSMLGEGGFGRVFKGVLTDGTAVAIKKLTSGGHQGDKEFLVEVEMLSRLHHRNLVKLIGYYSNRESSQNLLCYELVPNGSLEAWLHGTLGASRPLDWDTRMRIALDAARGLAYLHEDSQPCVIHRDFKASNILLEDDFHAKVSDFGLAKQAPEGCTNYLSTRVMGTFGYVAPEYAMTGHLLVKSDVYSYGVVLLELLTGRRPVDMSQPSGQENLVTWARPILRDKDTLEELADPKLGGQYPKDDFVRVCTIAAACVSPEASQRPTMGEVVQSLKMVQRSEFQESIPTPPARPNVRQSSTTYESDGTSSMFSSGPFSGLSPFETENISRTAFSEDLHEGRVRCSPAVALALVVAAAAAAAATAKLYSPADRILVNCGSTTDGLDAEGRRWVADATNDTWLTDSGKSSIMAAADELETMLPSSIPYMTARVFTMDTVYNFTVNPRDRHWIRLHFYPSSYNGLEPQDFRFSVFTTTGYTLLHNFSVYFTTKALTQAYLIREYSLPRVPEGHFGVTFSPSPMMNVTYAFVNGIEVISMPDMFNNPATMVGFADQTADVSAAAFQTMYRLNVGGAYIPPSNDSGLTRPWYDDTPFVQGPLRGLVYNAGPHFHIKYPSDAAEYAAPPEVYLGGRSMGRDQRLNQNSNLTWSLHVECNFTYVVRLHFCELQLIHGNQRVFDIYINNRTAQTDVDVLEMATERGVPVYKDYAVRLSNDTADEHLWVAVHPSVMLRPQFYDAILNGLEVFKVNNTGGSLASPDPVPYKLLAEKELGWGGPPEFSTDNPANMASVMGGTAGGAAAAGIVAAICVVVYSNKRSKKLGGGGADSHTSAWLPLYHSHTSGKSSGHITANIAGMCRHFSFAEIKAATKNFSNDLAIGVGGFGVVYRGVVDGDVKVAVKRSNPSSEQGITEFQTEVEMLSKLRHRHLVSLIGFCEEDGEMVLVYDYMEHGTLREHLYHNGGKPTLSWRHRLDICIGAARGLHYLHTGAKYTIIHRDVKTTNILVDDNWVAKVSDFGLSKSGPTTLNQSHVSTVVKGSFGYLDPEYYRRQQLTDKSDVYSFGVVLFEVLMARPALDPALPRDQVSLADYALACKRGGALPDVVDPAIRDQIAPECLAKFADTAEKCLSENGTERPTMGDVLWNLESAMHFQDAFDAAAGRPVPALDAAAGSSSHLDDGSTASINTLATSSTSHPHEPCVDVVLEPDDVVAERATFSQLVQPTGR</sequence>
<dbReference type="InterPro" id="IPR008271">
    <property type="entry name" value="Ser/Thr_kinase_AS"/>
</dbReference>
<evidence type="ECO:0000256" key="8">
    <source>
        <dbReference type="ARBA" id="ARBA00022840"/>
    </source>
</evidence>
<dbReference type="FunFam" id="1.10.510.10:FF:000252">
    <property type="entry name" value="Receptor-like protein kinase FERONIA"/>
    <property type="match status" value="1"/>
</dbReference>
<proteinExistence type="predicted"/>
<dbReference type="Pfam" id="PF23180">
    <property type="entry name" value="ALE2_N"/>
    <property type="match status" value="1"/>
</dbReference>
<evidence type="ECO:0000256" key="5">
    <source>
        <dbReference type="ARBA" id="ARBA00022729"/>
    </source>
</evidence>
<dbReference type="PANTHER" id="PTHR47989:SF25">
    <property type="entry name" value="PROLINE-RICH RECEPTOR-LIKE PROTEIN KINASE PERK3"/>
    <property type="match status" value="1"/>
</dbReference>
<dbReference type="InterPro" id="IPR011009">
    <property type="entry name" value="Kinase-like_dom_sf"/>
</dbReference>
<dbReference type="PANTHER" id="PTHR47989">
    <property type="entry name" value="OS01G0750732 PROTEIN"/>
    <property type="match status" value="1"/>
</dbReference>
<feature type="domain" description="Protein kinase" evidence="15">
    <location>
        <begin position="398"/>
        <end position="676"/>
    </location>
</feature>
<dbReference type="Pfam" id="PF07714">
    <property type="entry name" value="PK_Tyr_Ser-Thr"/>
    <property type="match status" value="2"/>
</dbReference>
<dbReference type="InterPro" id="IPR017441">
    <property type="entry name" value="Protein_kinase_ATP_BS"/>
</dbReference>
<dbReference type="CDD" id="cd14066">
    <property type="entry name" value="STKc_IRAK"/>
    <property type="match status" value="1"/>
</dbReference>
<dbReference type="SUPFAM" id="SSF56112">
    <property type="entry name" value="Protein kinase-like (PK-like)"/>
    <property type="match status" value="2"/>
</dbReference>
<keyword evidence="3" id="KW-0808">Transferase</keyword>
<dbReference type="Gramene" id="ORUFI01G10470.2">
    <property type="protein sequence ID" value="ORUFI01G10470.2"/>
    <property type="gene ID" value="ORUFI01G10470"/>
</dbReference>
<dbReference type="GO" id="GO:0004674">
    <property type="term" value="F:protein serine/threonine kinase activity"/>
    <property type="evidence" value="ECO:0007669"/>
    <property type="project" value="UniProtKB-KW"/>
</dbReference>
<dbReference type="Gene3D" id="1.10.510.10">
    <property type="entry name" value="Transferase(Phosphotransferase) domain 1"/>
    <property type="match status" value="2"/>
</dbReference>
<reference evidence="16" key="2">
    <citation type="submission" date="2015-06" db="UniProtKB">
        <authorList>
            <consortium name="EnsemblPlants"/>
        </authorList>
    </citation>
    <scope>IDENTIFICATION</scope>
</reference>
<dbReference type="InterPro" id="IPR057597">
    <property type="entry name" value="ALE2_N"/>
</dbReference>
<evidence type="ECO:0000256" key="6">
    <source>
        <dbReference type="ARBA" id="ARBA00022741"/>
    </source>
</evidence>
<evidence type="ECO:0000256" key="13">
    <source>
        <dbReference type="SAM" id="MobiDB-lite"/>
    </source>
</evidence>
<keyword evidence="9 14" id="KW-1133">Transmembrane helix</keyword>
<keyword evidence="7" id="KW-0418">Kinase</keyword>
<keyword evidence="4 14" id="KW-0812">Transmembrane</keyword>
<feature type="region of interest" description="Disordered" evidence="13">
    <location>
        <begin position="131"/>
        <end position="159"/>
    </location>
</feature>
<dbReference type="FunFam" id="2.60.120.430:FF:000007">
    <property type="entry name" value="FERONIA receptor-like kinase"/>
    <property type="match status" value="1"/>
</dbReference>
<keyword evidence="2" id="KW-0723">Serine/threonine-protein kinase</keyword>
<keyword evidence="11" id="KW-0325">Glycoprotein</keyword>
<evidence type="ECO:0000256" key="12">
    <source>
        <dbReference type="PROSITE-ProRule" id="PRU10141"/>
    </source>
</evidence>
<dbReference type="GO" id="GO:0016020">
    <property type="term" value="C:membrane"/>
    <property type="evidence" value="ECO:0007669"/>
    <property type="project" value="UniProtKB-SubCell"/>
</dbReference>
<keyword evidence="10 14" id="KW-0472">Membrane</keyword>
<dbReference type="Pfam" id="PF12819">
    <property type="entry name" value="Malectin_like"/>
    <property type="match status" value="1"/>
</dbReference>
<dbReference type="GO" id="GO:0010038">
    <property type="term" value="P:response to metal ion"/>
    <property type="evidence" value="ECO:0007669"/>
    <property type="project" value="UniProtKB-ARBA"/>
</dbReference>
<dbReference type="PROSITE" id="PS00107">
    <property type="entry name" value="PROTEIN_KINASE_ATP"/>
    <property type="match status" value="2"/>
</dbReference>
<evidence type="ECO:0000256" key="9">
    <source>
        <dbReference type="ARBA" id="ARBA00022989"/>
    </source>
</evidence>
<dbReference type="GO" id="GO:0005524">
    <property type="term" value="F:ATP binding"/>
    <property type="evidence" value="ECO:0007669"/>
    <property type="project" value="UniProtKB-UniRule"/>
</dbReference>
<dbReference type="Gene3D" id="3.30.200.20">
    <property type="entry name" value="Phosphorylase Kinase, domain 1"/>
    <property type="match status" value="2"/>
</dbReference>
<reference evidence="17" key="1">
    <citation type="submission" date="2013-06" db="EMBL/GenBank/DDBJ databases">
        <authorList>
            <person name="Zhao Q."/>
        </authorList>
    </citation>
    <scope>NUCLEOTIDE SEQUENCE</scope>
    <source>
        <strain evidence="17">cv. W1943</strain>
    </source>
</reference>
<comment type="subcellular location">
    <subcellularLocation>
        <location evidence="1">Membrane</location>
        <topology evidence="1">Single-pass type I membrane protein</topology>
    </subcellularLocation>
</comment>
<keyword evidence="6 12" id="KW-0547">Nucleotide-binding</keyword>
<evidence type="ECO:0000256" key="4">
    <source>
        <dbReference type="ARBA" id="ARBA00022692"/>
    </source>
</evidence>
<evidence type="ECO:0000256" key="7">
    <source>
        <dbReference type="ARBA" id="ARBA00022777"/>
    </source>
</evidence>
<evidence type="ECO:0000313" key="17">
    <source>
        <dbReference type="Proteomes" id="UP000008022"/>
    </source>
</evidence>
<name>A0A0E0MU16_ORYRU</name>
<evidence type="ECO:0000259" key="15">
    <source>
        <dbReference type="PROSITE" id="PS50011"/>
    </source>
</evidence>
<dbReference type="EnsemblPlants" id="ORUFI01G10470.2">
    <property type="protein sequence ID" value="ORUFI01G10470.2"/>
    <property type="gene ID" value="ORUFI01G10470"/>
</dbReference>
<dbReference type="OMA" id="RSEENTM"/>
<feature type="binding site" evidence="12">
    <location>
        <position position="1294"/>
    </location>
    <ligand>
        <name>ATP</name>
        <dbReference type="ChEBI" id="CHEBI:30616"/>
    </ligand>
</feature>
<dbReference type="PROSITE" id="PS00108">
    <property type="entry name" value="PROTEIN_KINASE_ST"/>
    <property type="match status" value="2"/>
</dbReference>
<evidence type="ECO:0000256" key="2">
    <source>
        <dbReference type="ARBA" id="ARBA00022527"/>
    </source>
</evidence>
<organism evidence="16 17">
    <name type="scientific">Oryza rufipogon</name>
    <name type="common">Brownbeard rice</name>
    <name type="synonym">Asian wild rice</name>
    <dbReference type="NCBI Taxonomy" id="4529"/>
    <lineage>
        <taxon>Eukaryota</taxon>
        <taxon>Viridiplantae</taxon>
        <taxon>Streptophyta</taxon>
        <taxon>Embryophyta</taxon>
        <taxon>Tracheophyta</taxon>
        <taxon>Spermatophyta</taxon>
        <taxon>Magnoliopsida</taxon>
        <taxon>Liliopsida</taxon>
        <taxon>Poales</taxon>
        <taxon>Poaceae</taxon>
        <taxon>BOP clade</taxon>
        <taxon>Oryzoideae</taxon>
        <taxon>Oryzeae</taxon>
        <taxon>Oryzinae</taxon>
        <taxon>Oryza</taxon>
    </lineage>
</organism>
<keyword evidence="17" id="KW-1185">Reference proteome</keyword>
<dbReference type="InterPro" id="IPR024788">
    <property type="entry name" value="Malectin-like_Carb-bd_dom"/>
</dbReference>
<feature type="region of interest" description="Disordered" evidence="13">
    <location>
        <begin position="680"/>
        <end position="711"/>
    </location>
</feature>
<dbReference type="SMART" id="SM00220">
    <property type="entry name" value="S_TKc"/>
    <property type="match status" value="2"/>
</dbReference>
<feature type="domain" description="Protein kinase" evidence="15">
    <location>
        <begin position="1266"/>
        <end position="1542"/>
    </location>
</feature>
<evidence type="ECO:0000256" key="1">
    <source>
        <dbReference type="ARBA" id="ARBA00004479"/>
    </source>
</evidence>
<dbReference type="STRING" id="4529.A0A0E0MU16"/>
<dbReference type="Proteomes" id="UP000008022">
    <property type="component" value="Unassembled WGS sequence"/>
</dbReference>
<evidence type="ECO:0000256" key="11">
    <source>
        <dbReference type="ARBA" id="ARBA00023180"/>
    </source>
</evidence>